<evidence type="ECO:0000313" key="8">
    <source>
        <dbReference type="EMBL" id="TPX12696.1"/>
    </source>
</evidence>
<evidence type="ECO:0000256" key="2">
    <source>
        <dbReference type="ARBA" id="ARBA00022723"/>
    </source>
</evidence>
<dbReference type="PROSITE" id="PS00463">
    <property type="entry name" value="ZN2_CY6_FUNGAL_1"/>
    <property type="match status" value="1"/>
</dbReference>
<evidence type="ECO:0000256" key="1">
    <source>
        <dbReference type="ARBA" id="ARBA00004123"/>
    </source>
</evidence>
<dbReference type="STRING" id="1093900.A0A507B0Y9"/>
<proteinExistence type="predicted"/>
<evidence type="ECO:0000259" key="7">
    <source>
        <dbReference type="PROSITE" id="PS50048"/>
    </source>
</evidence>
<dbReference type="SUPFAM" id="SSF57701">
    <property type="entry name" value="Zn2/Cys6 DNA-binding domain"/>
    <property type="match status" value="1"/>
</dbReference>
<evidence type="ECO:0000313" key="9">
    <source>
        <dbReference type="Proteomes" id="UP000319257"/>
    </source>
</evidence>
<accession>A0A507B0Y9</accession>
<dbReference type="GO" id="GO:0008270">
    <property type="term" value="F:zinc ion binding"/>
    <property type="evidence" value="ECO:0007669"/>
    <property type="project" value="InterPro"/>
</dbReference>
<dbReference type="InterPro" id="IPR007219">
    <property type="entry name" value="XnlR_reg_dom"/>
</dbReference>
<dbReference type="Pfam" id="PF00172">
    <property type="entry name" value="Zn_clus"/>
    <property type="match status" value="1"/>
</dbReference>
<dbReference type="InterPro" id="IPR001138">
    <property type="entry name" value="Zn2Cys6_DnaBD"/>
</dbReference>
<evidence type="ECO:0000256" key="4">
    <source>
        <dbReference type="ARBA" id="ARBA00023163"/>
    </source>
</evidence>
<feature type="domain" description="Zn(2)-C6 fungal-type" evidence="7">
    <location>
        <begin position="23"/>
        <end position="53"/>
    </location>
</feature>
<feature type="region of interest" description="Disordered" evidence="6">
    <location>
        <begin position="110"/>
        <end position="139"/>
    </location>
</feature>
<keyword evidence="4" id="KW-0804">Transcription</keyword>
<dbReference type="PANTHER" id="PTHR47338">
    <property type="entry name" value="ZN(II)2CYS6 TRANSCRIPTION FACTOR (EUROFUNG)-RELATED"/>
    <property type="match status" value="1"/>
</dbReference>
<dbReference type="GeneID" id="41968320"/>
<feature type="compositionally biased region" description="Basic and acidic residues" evidence="6">
    <location>
        <begin position="111"/>
        <end position="122"/>
    </location>
</feature>
<dbReference type="GO" id="GO:0005634">
    <property type="term" value="C:nucleus"/>
    <property type="evidence" value="ECO:0007669"/>
    <property type="project" value="UniProtKB-SubCell"/>
</dbReference>
<dbReference type="GO" id="GO:0000981">
    <property type="term" value="F:DNA-binding transcription factor activity, RNA polymerase II-specific"/>
    <property type="evidence" value="ECO:0007669"/>
    <property type="project" value="InterPro"/>
</dbReference>
<dbReference type="Gene3D" id="4.10.240.10">
    <property type="entry name" value="Zn(2)-C6 fungal-type DNA-binding domain"/>
    <property type="match status" value="1"/>
</dbReference>
<keyword evidence="5" id="KW-0539">Nucleus</keyword>
<protein>
    <recommendedName>
        <fullName evidence="7">Zn(2)-C6 fungal-type domain-containing protein</fullName>
    </recommendedName>
</protein>
<dbReference type="InterPro" id="IPR050815">
    <property type="entry name" value="TF_fung"/>
</dbReference>
<evidence type="ECO:0000256" key="3">
    <source>
        <dbReference type="ARBA" id="ARBA00023015"/>
    </source>
</evidence>
<dbReference type="PROSITE" id="PS50048">
    <property type="entry name" value="ZN2_CY6_FUNGAL_2"/>
    <property type="match status" value="1"/>
</dbReference>
<dbReference type="EMBL" id="SKBQ01000003">
    <property type="protein sequence ID" value="TPX12696.1"/>
    <property type="molecule type" value="Genomic_DNA"/>
</dbReference>
<name>A0A507B0Y9_9PEZI</name>
<dbReference type="Proteomes" id="UP000319257">
    <property type="component" value="Unassembled WGS sequence"/>
</dbReference>
<keyword evidence="2" id="KW-0479">Metal-binding</keyword>
<evidence type="ECO:0000256" key="5">
    <source>
        <dbReference type="ARBA" id="ARBA00023242"/>
    </source>
</evidence>
<dbReference type="GO" id="GO:0003677">
    <property type="term" value="F:DNA binding"/>
    <property type="evidence" value="ECO:0007669"/>
    <property type="project" value="InterPro"/>
</dbReference>
<dbReference type="SMART" id="SM00066">
    <property type="entry name" value="GAL4"/>
    <property type="match status" value="1"/>
</dbReference>
<dbReference type="InParanoid" id="A0A507B0Y9"/>
<comment type="subcellular location">
    <subcellularLocation>
        <location evidence="1">Nucleus</location>
    </subcellularLocation>
</comment>
<dbReference type="GO" id="GO:0006351">
    <property type="term" value="P:DNA-templated transcription"/>
    <property type="evidence" value="ECO:0007669"/>
    <property type="project" value="InterPro"/>
</dbReference>
<dbReference type="CDD" id="cd12148">
    <property type="entry name" value="fungal_TF_MHR"/>
    <property type="match status" value="1"/>
</dbReference>
<dbReference type="Pfam" id="PF04082">
    <property type="entry name" value="Fungal_trans"/>
    <property type="match status" value="1"/>
</dbReference>
<dbReference type="InterPro" id="IPR036864">
    <property type="entry name" value="Zn2-C6_fun-type_DNA-bd_sf"/>
</dbReference>
<dbReference type="OrthoDB" id="2943660at2759"/>
<dbReference type="AlphaFoldDB" id="A0A507B0Y9"/>
<feature type="compositionally biased region" description="Low complexity" evidence="6">
    <location>
        <begin position="123"/>
        <end position="139"/>
    </location>
</feature>
<reference evidence="8 9" key="1">
    <citation type="submission" date="2019-06" db="EMBL/GenBank/DDBJ databases">
        <title>Draft genome sequence of the filamentous fungus Phialemoniopsis curvata isolated from diesel fuel.</title>
        <authorList>
            <person name="Varaljay V.A."/>
            <person name="Lyon W.J."/>
            <person name="Crouch A.L."/>
            <person name="Drake C.E."/>
            <person name="Hollomon J.M."/>
            <person name="Nadeau L.J."/>
            <person name="Nunn H.S."/>
            <person name="Stevenson B.S."/>
            <person name="Bojanowski C.L."/>
            <person name="Crookes-Goodson W.J."/>
        </authorList>
    </citation>
    <scope>NUCLEOTIDE SEQUENCE [LARGE SCALE GENOMIC DNA]</scope>
    <source>
        <strain evidence="8 9">D216</strain>
    </source>
</reference>
<keyword evidence="9" id="KW-1185">Reference proteome</keyword>
<sequence>MADDLPSPADDYFVEPIKRASQACENCRRKKSRCSGEKPRCSLCSRLRQRCIYSLTGATPNRGVRGRGRKSRSPFAFAQRPSSEANRLNAVENRLCELAQALGARGIVSLRDGEGGPRRVDETSSLSSISPSSTLPRTTSELDIPDEIQEEGVLLYFRHFYNQPYPLLSEASDNPQVLRAEYPKLVLFPLLALSLRTCQNSFFHTREAVAETCEALAEAAWNLLTAQYSKFEFDLAYFQALCLLAQVDFATGKPHRAQAQVALGLRLAQTRGLLGKEDTELLEDRLSLGWRSVVWTLFMMDRIFTGAGVRSSCVPATSFQLFLPQCSAPHPEGSSGSRDITLPISRGGVLQTGAFDVVACSIALLDVWHTALMDVFDEGSSTPVPFWRNDSAQATIETRLMEVEMKAHPHRYTKVGSPRRVVDEPHLRPYFSAWVVLQILYSATRCLLHHPFVLFMKTRHRHNQVPLTTLQKSHQHSMIHSSWVIRHIIEMEGAGMSVYDPFMGYLVALAASIQLEHTINDNPKVANAARRKYDKAHAYLQRMAKIWPNMRNSLSVLDEISLRLHRRRTISYGDGEYDGAIPSEELSDVNVEQEDIDLMAKLFDYAALSSKQGMVVSSTTASSTPRDRPEASDSAVNFVPQTIAPASQDLAAMETRDINLEPLAVPEELDWPNGYFDTSADMTNDWSFLGQRWSTHFSE</sequence>
<organism evidence="8 9">
    <name type="scientific">Thyridium curvatum</name>
    <dbReference type="NCBI Taxonomy" id="1093900"/>
    <lineage>
        <taxon>Eukaryota</taxon>
        <taxon>Fungi</taxon>
        <taxon>Dikarya</taxon>
        <taxon>Ascomycota</taxon>
        <taxon>Pezizomycotina</taxon>
        <taxon>Sordariomycetes</taxon>
        <taxon>Sordariomycetidae</taxon>
        <taxon>Thyridiales</taxon>
        <taxon>Thyridiaceae</taxon>
        <taxon>Thyridium</taxon>
    </lineage>
</organism>
<dbReference type="PANTHER" id="PTHR47338:SF9">
    <property type="entry name" value="ZN(II)2CYS6 TRANSCRIPTION FACTOR (EUROFUNG)"/>
    <property type="match status" value="1"/>
</dbReference>
<keyword evidence="3" id="KW-0805">Transcription regulation</keyword>
<dbReference type="RefSeq" id="XP_030994407.1">
    <property type="nucleotide sequence ID" value="XM_031143625.1"/>
</dbReference>
<dbReference type="CDD" id="cd00067">
    <property type="entry name" value="GAL4"/>
    <property type="match status" value="1"/>
</dbReference>
<evidence type="ECO:0000256" key="6">
    <source>
        <dbReference type="SAM" id="MobiDB-lite"/>
    </source>
</evidence>
<comment type="caution">
    <text evidence="8">The sequence shown here is derived from an EMBL/GenBank/DDBJ whole genome shotgun (WGS) entry which is preliminary data.</text>
</comment>
<gene>
    <name evidence="8" type="ORF">E0L32_000873</name>
</gene>